<name>A0AAN5DD82_9BILA</name>
<dbReference type="AlphaFoldDB" id="A0AAN5DD82"/>
<accession>A0AAN5DD82</accession>
<dbReference type="EMBL" id="BTRK01000006">
    <property type="protein sequence ID" value="GMR61383.1"/>
    <property type="molecule type" value="Genomic_DNA"/>
</dbReference>
<gene>
    <name evidence="1" type="ORF">PMAYCL1PPCAC_31578</name>
</gene>
<sequence length="315" mass="36488">MLRDPGIDLATKPVVEQMREMALHRSALLVSTSSEINGEYGDYFSFFALPAELITHTFSFLPNKDRLKARVNKQLTEIEAKSTFYVKDLSIEEVQNNESPFWREPFHYLRIIVFKKVLTLSDIVRMLSDRASIDQLTIKLCASHKLHGEIYDLTRKFKNIGHLNLQFANEMKVKEIAVDAFFLDLSRSCKSLSVQILENVSTAALYEVYKNMVNCSTKLRKFECYWVKEEFVTSFFVLIGITIRDGLVFSNEGFESYTKAVGRTCHRFFYGSVELLVVSYRSPHRSLFLTYHETSESLEAAKKQFGWFKARIMPL</sequence>
<evidence type="ECO:0000313" key="2">
    <source>
        <dbReference type="Proteomes" id="UP001328107"/>
    </source>
</evidence>
<comment type="caution">
    <text evidence="1">The sequence shown here is derived from an EMBL/GenBank/DDBJ whole genome shotgun (WGS) entry which is preliminary data.</text>
</comment>
<evidence type="ECO:0000313" key="1">
    <source>
        <dbReference type="EMBL" id="GMR61383.1"/>
    </source>
</evidence>
<reference evidence="2" key="1">
    <citation type="submission" date="2022-10" db="EMBL/GenBank/DDBJ databases">
        <title>Genome assembly of Pristionchus species.</title>
        <authorList>
            <person name="Yoshida K."/>
            <person name="Sommer R.J."/>
        </authorList>
    </citation>
    <scope>NUCLEOTIDE SEQUENCE [LARGE SCALE GENOMIC DNA]</scope>
    <source>
        <strain evidence="2">RS5460</strain>
    </source>
</reference>
<proteinExistence type="predicted"/>
<dbReference type="Proteomes" id="UP001328107">
    <property type="component" value="Unassembled WGS sequence"/>
</dbReference>
<keyword evidence="2" id="KW-1185">Reference proteome</keyword>
<protein>
    <recommendedName>
        <fullName evidence="3">F-box domain-containing protein</fullName>
    </recommendedName>
</protein>
<organism evidence="1 2">
    <name type="scientific">Pristionchus mayeri</name>
    <dbReference type="NCBI Taxonomy" id="1317129"/>
    <lineage>
        <taxon>Eukaryota</taxon>
        <taxon>Metazoa</taxon>
        <taxon>Ecdysozoa</taxon>
        <taxon>Nematoda</taxon>
        <taxon>Chromadorea</taxon>
        <taxon>Rhabditida</taxon>
        <taxon>Rhabditina</taxon>
        <taxon>Diplogasteromorpha</taxon>
        <taxon>Diplogasteroidea</taxon>
        <taxon>Neodiplogasteridae</taxon>
        <taxon>Pristionchus</taxon>
    </lineage>
</organism>
<evidence type="ECO:0008006" key="3">
    <source>
        <dbReference type="Google" id="ProtNLM"/>
    </source>
</evidence>